<proteinExistence type="inferred from homology"/>
<dbReference type="NCBIfam" id="TIGR01885">
    <property type="entry name" value="Orn_aminotrans"/>
    <property type="match status" value="1"/>
</dbReference>
<dbReference type="Pfam" id="PF00202">
    <property type="entry name" value="Aminotran_3"/>
    <property type="match status" value="1"/>
</dbReference>
<evidence type="ECO:0000256" key="7">
    <source>
        <dbReference type="ARBA" id="ARBA00022898"/>
    </source>
</evidence>
<dbReference type="EMBL" id="FOUY01000001">
    <property type="protein sequence ID" value="SFM58134.1"/>
    <property type="molecule type" value="Genomic_DNA"/>
</dbReference>
<evidence type="ECO:0000256" key="8">
    <source>
        <dbReference type="ARBA" id="ARBA00030587"/>
    </source>
</evidence>
<dbReference type="InterPro" id="IPR015422">
    <property type="entry name" value="PyrdxlP-dep_Trfase_small"/>
</dbReference>
<evidence type="ECO:0000256" key="4">
    <source>
        <dbReference type="ARBA" id="ARBA00022576"/>
    </source>
</evidence>
<dbReference type="OrthoDB" id="9801052at2"/>
<dbReference type="InterPro" id="IPR049704">
    <property type="entry name" value="Aminotrans_3_PPA_site"/>
</dbReference>
<keyword evidence="11" id="KW-1185">Reference proteome</keyword>
<keyword evidence="5" id="KW-0641">Proline biosynthesis</keyword>
<dbReference type="GO" id="GO:0030170">
    <property type="term" value="F:pyridoxal phosphate binding"/>
    <property type="evidence" value="ECO:0007669"/>
    <property type="project" value="InterPro"/>
</dbReference>
<comment type="similarity">
    <text evidence="9">Belongs to the class-III pyridoxal-phosphate-dependent aminotransferase family.</text>
</comment>
<dbReference type="Proteomes" id="UP000199614">
    <property type="component" value="Unassembled WGS sequence"/>
</dbReference>
<reference evidence="10 11" key="1">
    <citation type="submission" date="2016-10" db="EMBL/GenBank/DDBJ databases">
        <authorList>
            <person name="de Groot N.N."/>
        </authorList>
    </citation>
    <scope>NUCLEOTIDE SEQUENCE [LARGE SCALE GENOMIC DNA]</scope>
    <source>
        <strain evidence="10 11">CGMCC 4.1877</strain>
    </source>
</reference>
<dbReference type="Gene3D" id="3.90.1150.10">
    <property type="entry name" value="Aspartate Aminotransferase, domain 1"/>
    <property type="match status" value="1"/>
</dbReference>
<keyword evidence="5" id="KW-0028">Amino-acid biosynthesis</keyword>
<dbReference type="CDD" id="cd00610">
    <property type="entry name" value="OAT_like"/>
    <property type="match status" value="1"/>
</dbReference>
<dbReference type="InterPro" id="IPR050103">
    <property type="entry name" value="Class-III_PLP-dep_AT"/>
</dbReference>
<name>A0A1I4S1M2_PSUAM</name>
<dbReference type="GO" id="GO:0042802">
    <property type="term" value="F:identical protein binding"/>
    <property type="evidence" value="ECO:0007669"/>
    <property type="project" value="TreeGrafter"/>
</dbReference>
<evidence type="ECO:0000256" key="5">
    <source>
        <dbReference type="ARBA" id="ARBA00022650"/>
    </source>
</evidence>
<dbReference type="PIRSF" id="PIRSF000521">
    <property type="entry name" value="Transaminase_4ab_Lys_Orn"/>
    <property type="match status" value="1"/>
</dbReference>
<dbReference type="SUPFAM" id="SSF53383">
    <property type="entry name" value="PLP-dependent transferases"/>
    <property type="match status" value="1"/>
</dbReference>
<comment type="pathway">
    <text evidence="2">Amino-acid biosynthesis; L-proline biosynthesis; L-glutamate 5-semialdehyde from L-ornithine: step 1/1.</text>
</comment>
<gene>
    <name evidence="10" type="ORF">SAMN05216207_1001179</name>
</gene>
<dbReference type="GO" id="GO:0004587">
    <property type="term" value="F:ornithine aminotransferase activity"/>
    <property type="evidence" value="ECO:0007669"/>
    <property type="project" value="UniProtKB-EC"/>
</dbReference>
<organism evidence="10 11">
    <name type="scientific">Pseudonocardia ammonioxydans</name>
    <dbReference type="NCBI Taxonomy" id="260086"/>
    <lineage>
        <taxon>Bacteria</taxon>
        <taxon>Bacillati</taxon>
        <taxon>Actinomycetota</taxon>
        <taxon>Actinomycetes</taxon>
        <taxon>Pseudonocardiales</taxon>
        <taxon>Pseudonocardiaceae</taxon>
        <taxon>Pseudonocardia</taxon>
    </lineage>
</organism>
<dbReference type="Gene3D" id="3.40.640.10">
    <property type="entry name" value="Type I PLP-dependent aspartate aminotransferase-like (Major domain)"/>
    <property type="match status" value="1"/>
</dbReference>
<dbReference type="PROSITE" id="PS00600">
    <property type="entry name" value="AA_TRANSFER_CLASS_3"/>
    <property type="match status" value="1"/>
</dbReference>
<evidence type="ECO:0000256" key="2">
    <source>
        <dbReference type="ARBA" id="ARBA00004998"/>
    </source>
</evidence>
<keyword evidence="4" id="KW-0032">Aminotransferase</keyword>
<evidence type="ECO:0000256" key="1">
    <source>
        <dbReference type="ARBA" id="ARBA00001933"/>
    </source>
</evidence>
<evidence type="ECO:0000256" key="9">
    <source>
        <dbReference type="RuleBase" id="RU003560"/>
    </source>
</evidence>
<dbReference type="InterPro" id="IPR015424">
    <property type="entry name" value="PyrdxlP-dep_Trfase"/>
</dbReference>
<dbReference type="GO" id="GO:0055129">
    <property type="term" value="P:L-proline biosynthetic process"/>
    <property type="evidence" value="ECO:0007669"/>
    <property type="project" value="UniProtKB-UniPathway"/>
</dbReference>
<keyword evidence="7 9" id="KW-0663">Pyridoxal phosphate</keyword>
<dbReference type="UniPathway" id="UPA00098">
    <property type="reaction ID" value="UER00358"/>
</dbReference>
<evidence type="ECO:0000256" key="3">
    <source>
        <dbReference type="ARBA" id="ARBA00012924"/>
    </source>
</evidence>
<dbReference type="InterPro" id="IPR015421">
    <property type="entry name" value="PyrdxlP-dep_Trfase_major"/>
</dbReference>
<dbReference type="InterPro" id="IPR005814">
    <property type="entry name" value="Aminotrans_3"/>
</dbReference>
<dbReference type="RefSeq" id="WP_093335683.1">
    <property type="nucleotide sequence ID" value="NZ_FOUY01000001.1"/>
</dbReference>
<dbReference type="EC" id="2.6.1.13" evidence="3"/>
<dbReference type="PANTHER" id="PTHR11986:SF18">
    <property type="entry name" value="ORNITHINE AMINOTRANSFERASE, MITOCHONDRIAL"/>
    <property type="match status" value="1"/>
</dbReference>
<dbReference type="InterPro" id="IPR010164">
    <property type="entry name" value="Orn_aminotrans"/>
</dbReference>
<keyword evidence="6" id="KW-0808">Transferase</keyword>
<evidence type="ECO:0000256" key="6">
    <source>
        <dbReference type="ARBA" id="ARBA00022679"/>
    </source>
</evidence>
<accession>A0A1I4S1M2</accession>
<dbReference type="FunFam" id="3.40.640.10:FF:000011">
    <property type="entry name" value="Ornithine aminotransferase"/>
    <property type="match status" value="1"/>
</dbReference>
<comment type="cofactor">
    <cofactor evidence="1">
        <name>pyridoxal 5'-phosphate</name>
        <dbReference type="ChEBI" id="CHEBI:597326"/>
    </cofactor>
</comment>
<dbReference type="STRING" id="260086.SAMN05216207_1001179"/>
<evidence type="ECO:0000313" key="10">
    <source>
        <dbReference type="EMBL" id="SFM58134.1"/>
    </source>
</evidence>
<dbReference type="AlphaFoldDB" id="A0A1I4S1M2"/>
<sequence length="408" mass="42837">MTTTLPGGFDLAERHGVRNYAPLPVVLSHGDGAWVSDVDGKRYLDALAGYSALNFGHRHPALVEAAHRQLDTLTLTARAFHNDRLPAFQRDLAELTATEAVLPMNTGAEAVESAIKVARAWGYRVRGIRPGAARILVAGGNFHGRTTTVVSFSDDPVARDDFGPFTPGFDRVPYGDAAALEAALTGSARADETVAVLLEPVQGEAGVIVPPDGYLRTVRQLTARHDVLLICDEIQSGLGRAGATLCTDLAGVRADLYTLGKALGGGILPVSAVVGRRDVLGVLRPGEHGSTFGGNPLAAAVGSAVCALLGTGQYQAAARDLGAYLGERLRALPGLTAVRGAGLWFGCDVDPRLGTARDVCVELARRGVLAKETHGVTVRLSPPLVITREELDVLVATFGEVLRDLGTH</sequence>
<protein>
    <recommendedName>
        <fullName evidence="3">ornithine aminotransferase</fullName>
        <ecNumber evidence="3">2.6.1.13</ecNumber>
    </recommendedName>
    <alternativeName>
        <fullName evidence="8">Ornithine--oxo-acid aminotransferase</fullName>
    </alternativeName>
</protein>
<evidence type="ECO:0000313" key="11">
    <source>
        <dbReference type="Proteomes" id="UP000199614"/>
    </source>
</evidence>
<dbReference type="PANTHER" id="PTHR11986">
    <property type="entry name" value="AMINOTRANSFERASE CLASS III"/>
    <property type="match status" value="1"/>
</dbReference>